<keyword evidence="2" id="KW-0808">Transferase</keyword>
<comment type="caution">
    <text evidence="2">The sequence shown here is derived from an EMBL/GenBank/DDBJ whole genome shotgun (WGS) entry which is preliminary data.</text>
</comment>
<dbReference type="EC" id="2.7.6.5" evidence="2"/>
<evidence type="ECO:0000313" key="2">
    <source>
        <dbReference type="EMBL" id="SPW23803.1"/>
    </source>
</evidence>
<protein>
    <submittedName>
        <fullName evidence="2">GTP pyrophosphokinase</fullName>
        <ecNumber evidence="2">2.7.6.5</ecNumber>
    </submittedName>
</protein>
<accession>A0A8B4GQL9</accession>
<dbReference type="CDD" id="cd05399">
    <property type="entry name" value="NT_Rel-Spo_like"/>
    <property type="match status" value="1"/>
</dbReference>
<feature type="domain" description="RelA/SpoT" evidence="1">
    <location>
        <begin position="100"/>
        <end position="213"/>
    </location>
</feature>
<dbReference type="EMBL" id="UARK01000001">
    <property type="protein sequence ID" value="SPW23803.1"/>
    <property type="molecule type" value="Genomic_DNA"/>
</dbReference>
<dbReference type="Gene3D" id="3.30.460.10">
    <property type="entry name" value="Beta Polymerase, domain 2"/>
    <property type="match status" value="1"/>
</dbReference>
<dbReference type="SUPFAM" id="SSF81301">
    <property type="entry name" value="Nucleotidyltransferase"/>
    <property type="match status" value="1"/>
</dbReference>
<sequence>MILEQRSKGTGFIVCFMSVLRENPPVSRNRIHKMGSALREDGVVATPDDWEAYLLHQTEIVGELVKQLGDFAESNSEVLLGGETMEKNIVPGSGAYMVSGRPKTIISLKEKLRRMRETPLERIQDVAGARLDCDVTLTQQRRIADELCDLFTECGATRVDLIDLRDGSHSGYRAIHLHLRFPAGFAEVQVRTALQSHWANVYESAADIFGRQIRYLHEENCQVLLSPAEKKIVKLLHGLSAHTSQVEKERDECSYIGLHPVGDYNVESNQEKIPSIEYKIYYTILNKLDEQFRKIRGSRRK</sequence>
<dbReference type="Pfam" id="PF04607">
    <property type="entry name" value="RelA_SpoT"/>
    <property type="match status" value="1"/>
</dbReference>
<dbReference type="GO" id="GO:0015969">
    <property type="term" value="P:guanosine tetraphosphate metabolic process"/>
    <property type="evidence" value="ECO:0007669"/>
    <property type="project" value="InterPro"/>
</dbReference>
<dbReference type="GO" id="GO:0008728">
    <property type="term" value="F:GTP diphosphokinase activity"/>
    <property type="evidence" value="ECO:0007669"/>
    <property type="project" value="UniProtKB-EC"/>
</dbReference>
<dbReference type="Proteomes" id="UP000249886">
    <property type="component" value="Unassembled WGS sequence"/>
</dbReference>
<evidence type="ECO:0000259" key="1">
    <source>
        <dbReference type="SMART" id="SM00954"/>
    </source>
</evidence>
<dbReference type="InterPro" id="IPR043519">
    <property type="entry name" value="NT_sf"/>
</dbReference>
<gene>
    <name evidence="2" type="primary">yjbM</name>
    <name evidence="2" type="ORF">NCTC10254_00164</name>
</gene>
<evidence type="ECO:0000313" key="3">
    <source>
        <dbReference type="Proteomes" id="UP000249886"/>
    </source>
</evidence>
<organism evidence="2 3">
    <name type="scientific">Corynebacterium matruchotii</name>
    <dbReference type="NCBI Taxonomy" id="43768"/>
    <lineage>
        <taxon>Bacteria</taxon>
        <taxon>Bacillati</taxon>
        <taxon>Actinomycetota</taxon>
        <taxon>Actinomycetes</taxon>
        <taxon>Mycobacteriales</taxon>
        <taxon>Corynebacteriaceae</taxon>
        <taxon>Corynebacterium</taxon>
    </lineage>
</organism>
<keyword evidence="2" id="KW-0418">Kinase</keyword>
<name>A0A8B4GQL9_9CORY</name>
<dbReference type="AlphaFoldDB" id="A0A8B4GQL9"/>
<reference evidence="2 3" key="1">
    <citation type="submission" date="2018-06" db="EMBL/GenBank/DDBJ databases">
        <authorList>
            <consortium name="Pathogen Informatics"/>
            <person name="Doyle S."/>
        </authorList>
    </citation>
    <scope>NUCLEOTIDE SEQUENCE [LARGE SCALE GENOMIC DNA]</scope>
    <source>
        <strain evidence="2 3">NCTC10254</strain>
    </source>
</reference>
<proteinExistence type="predicted"/>
<dbReference type="GO" id="GO:0016301">
    <property type="term" value="F:kinase activity"/>
    <property type="evidence" value="ECO:0007669"/>
    <property type="project" value="UniProtKB-KW"/>
</dbReference>
<dbReference type="SMART" id="SM00954">
    <property type="entry name" value="RelA_SpoT"/>
    <property type="match status" value="1"/>
</dbReference>
<dbReference type="InterPro" id="IPR007685">
    <property type="entry name" value="RelA_SpoT"/>
</dbReference>